<evidence type="ECO:0000256" key="1">
    <source>
        <dbReference type="ARBA" id="ARBA00004123"/>
    </source>
</evidence>
<dbReference type="Proteomes" id="UP000594638">
    <property type="component" value="Unassembled WGS sequence"/>
</dbReference>
<protein>
    <submittedName>
        <fullName evidence="12">Calmodulin-binding 60 B-like</fullName>
    </submittedName>
</protein>
<dbReference type="GO" id="GO:0005516">
    <property type="term" value="F:calmodulin binding"/>
    <property type="evidence" value="ECO:0007669"/>
    <property type="project" value="InterPro"/>
</dbReference>
<evidence type="ECO:0000256" key="6">
    <source>
        <dbReference type="ARBA" id="ARBA00023163"/>
    </source>
</evidence>
<evidence type="ECO:0000256" key="8">
    <source>
        <dbReference type="SAM" id="MobiDB-lite"/>
    </source>
</evidence>
<dbReference type="InterPro" id="IPR012416">
    <property type="entry name" value="CBP60"/>
</dbReference>
<dbReference type="GO" id="GO:0003700">
    <property type="term" value="F:DNA-binding transcription factor activity"/>
    <property type="evidence" value="ECO:0007669"/>
    <property type="project" value="TreeGrafter"/>
</dbReference>
<comment type="caution">
    <text evidence="12">The sequence shown here is derived from an EMBL/GenBank/DDBJ whole genome shotgun (WGS) entry which is preliminary data.</text>
</comment>
<organism evidence="12 13">
    <name type="scientific">Olea europaea subsp. europaea</name>
    <dbReference type="NCBI Taxonomy" id="158383"/>
    <lineage>
        <taxon>Eukaryota</taxon>
        <taxon>Viridiplantae</taxon>
        <taxon>Streptophyta</taxon>
        <taxon>Embryophyta</taxon>
        <taxon>Tracheophyta</taxon>
        <taxon>Spermatophyta</taxon>
        <taxon>Magnoliopsida</taxon>
        <taxon>eudicotyledons</taxon>
        <taxon>Gunneridae</taxon>
        <taxon>Pentapetalae</taxon>
        <taxon>asterids</taxon>
        <taxon>lamiids</taxon>
        <taxon>Lamiales</taxon>
        <taxon>Oleaceae</taxon>
        <taxon>Oleeae</taxon>
        <taxon>Olea</taxon>
    </lineage>
</organism>
<evidence type="ECO:0000259" key="9">
    <source>
        <dbReference type="Pfam" id="PF07887"/>
    </source>
</evidence>
<keyword evidence="6" id="KW-0804">Transcription</keyword>
<evidence type="ECO:0000256" key="5">
    <source>
        <dbReference type="ARBA" id="ARBA00023159"/>
    </source>
</evidence>
<dbReference type="PANTHER" id="PTHR31713:SF100">
    <property type="entry name" value="CALMODULIN-BINDING PROTEIN 60 B"/>
    <property type="match status" value="1"/>
</dbReference>
<feature type="domain" description="Calmodulin binding protein C-terminal" evidence="11">
    <location>
        <begin position="328"/>
        <end position="390"/>
    </location>
</feature>
<dbReference type="InterPro" id="IPR046830">
    <property type="entry name" value="Calmod_bind_M"/>
</dbReference>
<keyword evidence="5" id="KW-0010">Activator</keyword>
<gene>
    <name evidence="12" type="ORF">OLEA9_A119131</name>
</gene>
<dbReference type="GO" id="GO:0080142">
    <property type="term" value="P:regulation of salicylic acid biosynthetic process"/>
    <property type="evidence" value="ECO:0007669"/>
    <property type="project" value="TreeGrafter"/>
</dbReference>
<keyword evidence="7" id="KW-0539">Nucleus</keyword>
<evidence type="ECO:0000256" key="7">
    <source>
        <dbReference type="ARBA" id="ARBA00023242"/>
    </source>
</evidence>
<keyword evidence="13" id="KW-1185">Reference proteome</keyword>
<dbReference type="GO" id="GO:0005634">
    <property type="term" value="C:nucleus"/>
    <property type="evidence" value="ECO:0007669"/>
    <property type="project" value="UniProtKB-SubCell"/>
</dbReference>
<evidence type="ECO:0000256" key="3">
    <source>
        <dbReference type="ARBA" id="ARBA00023015"/>
    </source>
</evidence>
<dbReference type="OrthoDB" id="512636at2759"/>
<dbReference type="Pfam" id="PF07887">
    <property type="entry name" value="Calmodulin_bind"/>
    <property type="match status" value="1"/>
</dbReference>
<evidence type="ECO:0000313" key="13">
    <source>
        <dbReference type="Proteomes" id="UP000594638"/>
    </source>
</evidence>
<dbReference type="AlphaFoldDB" id="A0A8S0PLH3"/>
<evidence type="ECO:0000259" key="10">
    <source>
        <dbReference type="Pfam" id="PF20451"/>
    </source>
</evidence>
<evidence type="ECO:0000259" key="11">
    <source>
        <dbReference type="Pfam" id="PF20452"/>
    </source>
</evidence>
<comment type="similarity">
    <text evidence="2">Belongs to the plant ACBP60 protein family.</text>
</comment>
<comment type="subcellular location">
    <subcellularLocation>
        <location evidence="1">Nucleus</location>
    </subcellularLocation>
</comment>
<dbReference type="Pfam" id="PF20452">
    <property type="entry name" value="Calmod_bind_C"/>
    <property type="match status" value="1"/>
</dbReference>
<name>A0A8S0PLH3_OLEEU</name>
<feature type="compositionally biased region" description="Polar residues" evidence="8">
    <location>
        <begin position="502"/>
        <end position="519"/>
    </location>
</feature>
<reference evidence="12 13" key="1">
    <citation type="submission" date="2019-12" db="EMBL/GenBank/DDBJ databases">
        <authorList>
            <person name="Alioto T."/>
            <person name="Alioto T."/>
            <person name="Gomez Garrido J."/>
        </authorList>
    </citation>
    <scope>NUCLEOTIDE SEQUENCE [LARGE SCALE GENOMIC DNA]</scope>
</reference>
<dbReference type="EMBL" id="CACTIH010000099">
    <property type="protein sequence ID" value="CAA2953846.1"/>
    <property type="molecule type" value="Genomic_DNA"/>
</dbReference>
<keyword evidence="3" id="KW-0805">Transcription regulation</keyword>
<dbReference type="InterPro" id="IPR046831">
    <property type="entry name" value="Calmodulin_bind_N"/>
</dbReference>
<dbReference type="PANTHER" id="PTHR31713">
    <property type="entry name" value="OS02G0177800 PROTEIN"/>
    <property type="match status" value="1"/>
</dbReference>
<evidence type="ECO:0000256" key="4">
    <source>
        <dbReference type="ARBA" id="ARBA00023125"/>
    </source>
</evidence>
<feature type="compositionally biased region" description="Basic and acidic residues" evidence="8">
    <location>
        <begin position="1"/>
        <end position="10"/>
    </location>
</feature>
<feature type="region of interest" description="Disordered" evidence="8">
    <location>
        <begin position="498"/>
        <end position="529"/>
    </location>
</feature>
<dbReference type="InterPro" id="IPR046829">
    <property type="entry name" value="Calmod_bind_C"/>
</dbReference>
<evidence type="ECO:0000313" key="12">
    <source>
        <dbReference type="EMBL" id="CAA2953846.1"/>
    </source>
</evidence>
<feature type="region of interest" description="Disordered" evidence="8">
    <location>
        <begin position="1"/>
        <end position="35"/>
    </location>
</feature>
<keyword evidence="4" id="KW-0238">DNA-binding</keyword>
<dbReference type="Pfam" id="PF20451">
    <property type="entry name" value="Calmod_bind_M"/>
    <property type="match status" value="1"/>
</dbReference>
<dbReference type="GO" id="GO:0043565">
    <property type="term" value="F:sequence-specific DNA binding"/>
    <property type="evidence" value="ECO:0007669"/>
    <property type="project" value="TreeGrafter"/>
</dbReference>
<dbReference type="Gramene" id="OE9A119131T1">
    <property type="protein sequence ID" value="OE9A119131C1"/>
    <property type="gene ID" value="OE9A119131"/>
</dbReference>
<dbReference type="Gramene" id="OE9A119131T2">
    <property type="protein sequence ID" value="OE9A119131C2"/>
    <property type="gene ID" value="OE9A119131"/>
</dbReference>
<evidence type="ECO:0000256" key="2">
    <source>
        <dbReference type="ARBA" id="ARBA00007214"/>
    </source>
</evidence>
<proteinExistence type="inferred from homology"/>
<feature type="domain" description="Calmodulin binding protein-like N-terminal" evidence="9">
    <location>
        <begin position="98"/>
        <end position="245"/>
    </location>
</feature>
<feature type="domain" description="Calmodulin binding protein central" evidence="10">
    <location>
        <begin position="257"/>
        <end position="323"/>
    </location>
</feature>
<sequence>MRTRYMERTDSMNGRGKRSLESGADEEQQPDKKRPALASVIVEALKVDSLQKLCSSLEPILRRVVSEEVERALAKLGPAQLEGRSSPKRIEGPDGRNFQLHFKSRLSLPLFTGGKVEGEQGAAIHVVLIDANTGHVVTSGLESCVKLDIVVLEGDFNNEGDEGWTQEEFESHVVKEREGKRPLLTGDLQVTLKEGVGTLGDLTFTDNSSWIRSRKFRLGLKVASGYCEGIRVREAKTEAFSVKDHRGELYKKHYPPALNDEVWRLEKIGKEGSFHKRLNNAGILTVENFLQLVVRDSQKLRNILGSGMSNKMWEALIEHAKTCVLSGKLYIYYPDDSRNVGVVFNNIYELTGLIANEQYHPADSLSDSQKVYVDMLVKKAYDNWTQVVEYDGKSLLNFKQIKKSNMSRNDLPVGPVNYPNALDNQLPLQRLPVSFQSEQPSIDSNVLTGGSGYNNIITRYPTEPQLINSSSRNQFDTPSFTQPEQQVNLSYDERVGLALGPPQSSSFQTGNSSIQQASPNPFEDWSNNREKGVDDFLSEEEIRIRSHEILENDDMQHLLRLLSMGAHASVNMPEDGYGFPTYIPSPSPGSSYNEDRTRSGKAVVGWLKIKAAMRWGIFVRKKAAERRAKIVELED</sequence>
<accession>A0A8S0PLH3</accession>